<dbReference type="RefSeq" id="XP_068353996.1">
    <property type="nucleotide sequence ID" value="XM_068508465.1"/>
</dbReference>
<feature type="region of interest" description="Disordered" evidence="1">
    <location>
        <begin position="297"/>
        <end position="322"/>
    </location>
</feature>
<protein>
    <submittedName>
        <fullName evidence="2">Uncharacterized protein</fullName>
    </submittedName>
</protein>
<feature type="region of interest" description="Disordered" evidence="1">
    <location>
        <begin position="199"/>
        <end position="220"/>
    </location>
</feature>
<evidence type="ECO:0000313" key="3">
    <source>
        <dbReference type="Proteomes" id="UP000179807"/>
    </source>
</evidence>
<evidence type="ECO:0000313" key="2">
    <source>
        <dbReference type="EMBL" id="OHT00860.1"/>
    </source>
</evidence>
<dbReference type="GeneID" id="94843169"/>
<feature type="compositionally biased region" description="Basic and acidic residues" evidence="1">
    <location>
        <begin position="206"/>
        <end position="216"/>
    </location>
</feature>
<feature type="compositionally biased region" description="Basic and acidic residues" evidence="1">
    <location>
        <begin position="299"/>
        <end position="309"/>
    </location>
</feature>
<proteinExistence type="predicted"/>
<dbReference type="EMBL" id="MLAK01000936">
    <property type="protein sequence ID" value="OHT00860.1"/>
    <property type="molecule type" value="Genomic_DNA"/>
</dbReference>
<feature type="region of interest" description="Disordered" evidence="1">
    <location>
        <begin position="414"/>
        <end position="445"/>
    </location>
</feature>
<gene>
    <name evidence="2" type="ORF">TRFO_32379</name>
</gene>
<feature type="compositionally biased region" description="Polar residues" evidence="1">
    <location>
        <begin position="17"/>
        <end position="48"/>
    </location>
</feature>
<organism evidence="2 3">
    <name type="scientific">Tritrichomonas foetus</name>
    <dbReference type="NCBI Taxonomy" id="1144522"/>
    <lineage>
        <taxon>Eukaryota</taxon>
        <taxon>Metamonada</taxon>
        <taxon>Parabasalia</taxon>
        <taxon>Tritrichomonadida</taxon>
        <taxon>Tritrichomonadidae</taxon>
        <taxon>Tritrichomonas</taxon>
    </lineage>
</organism>
<feature type="region of interest" description="Disordered" evidence="1">
    <location>
        <begin position="1"/>
        <end position="79"/>
    </location>
</feature>
<dbReference type="AlphaFoldDB" id="A0A1J4JTN6"/>
<name>A0A1J4JTN6_9EUKA</name>
<reference evidence="2" key="1">
    <citation type="submission" date="2016-10" db="EMBL/GenBank/DDBJ databases">
        <authorList>
            <person name="Benchimol M."/>
            <person name="Almeida L.G."/>
            <person name="Vasconcelos A.T."/>
            <person name="Perreira-Neves A."/>
            <person name="Rosa I.A."/>
            <person name="Tasca T."/>
            <person name="Bogo M.R."/>
            <person name="de Souza W."/>
        </authorList>
    </citation>
    <scope>NUCLEOTIDE SEQUENCE [LARGE SCALE GENOMIC DNA]</scope>
    <source>
        <strain evidence="2">K</strain>
    </source>
</reference>
<evidence type="ECO:0000256" key="1">
    <source>
        <dbReference type="SAM" id="MobiDB-lite"/>
    </source>
</evidence>
<keyword evidence="3" id="KW-1185">Reference proteome</keyword>
<feature type="compositionally biased region" description="Polar residues" evidence="1">
    <location>
        <begin position="241"/>
        <end position="262"/>
    </location>
</feature>
<dbReference type="VEuPathDB" id="TrichDB:TRFO_32379"/>
<comment type="caution">
    <text evidence="2">The sequence shown here is derived from an EMBL/GenBank/DDBJ whole genome shotgun (WGS) entry which is preliminary data.</text>
</comment>
<feature type="compositionally biased region" description="Low complexity" evidence="1">
    <location>
        <begin position="49"/>
        <end position="62"/>
    </location>
</feature>
<sequence length="445" mass="51257">MSSPYRIQPPCLPSYRDSYNNYSPTNSPRFTPNQRLSNGFSARSNSSHVKPNINSNNKPNIVTKIGQRNPSPVPRKKGPDWIDKLTSEITLNPIARARQRAASVSPSAHLLFPSPTSPTTRTPRTLRRIIDDSGFKVLKESPLSARDSYYARDLKLEDKNIIRHKIDIKPSPRPYSTRVLPYGSSYSNHGNDINNLNNNNNNHNINNKDESHENRNNDNNSYYYNYRNMNSDLIAHRNHSNKASNTSDYADNVTNTNNQFPRNNHHNSISSNINEYDLNWNENKIMTPFITSKIKKAYPKSERKQRKDNNFIFNDYNNDNDNQMSVNSKNNCNHKYDLCDNFNQHDFNEAHSIISNERTKTKTEATVNNNIENNNINPSYRKEDIDKLFDLSEFNLDNLARIESIDSLKLSDDNTLILSPPQSPPRTPEQNSGRKSVRFVLPNKE</sequence>
<dbReference type="Proteomes" id="UP000179807">
    <property type="component" value="Unassembled WGS sequence"/>
</dbReference>
<feature type="region of interest" description="Disordered" evidence="1">
    <location>
        <begin position="241"/>
        <end position="268"/>
    </location>
</feature>
<feature type="compositionally biased region" description="Low complexity" evidence="1">
    <location>
        <begin position="310"/>
        <end position="322"/>
    </location>
</feature>
<accession>A0A1J4JTN6</accession>